<protein>
    <submittedName>
        <fullName evidence="1">Uncharacterized protein</fullName>
    </submittedName>
</protein>
<sequence>MMDEATVATVRGLVAKGCFGGGVFETADCKRTYDSGNRCSLTQRSRRGAADLARPHESAAWPGKSFTGCDLRPRTAALETRGRGWRSLFQG</sequence>
<organism evidence="1 2">
    <name type="scientific">Nannocystis exedens</name>
    <dbReference type="NCBI Taxonomy" id="54"/>
    <lineage>
        <taxon>Bacteria</taxon>
        <taxon>Pseudomonadati</taxon>
        <taxon>Myxococcota</taxon>
        <taxon>Polyangia</taxon>
        <taxon>Nannocystales</taxon>
        <taxon>Nannocystaceae</taxon>
        <taxon>Nannocystis</taxon>
    </lineage>
</organism>
<evidence type="ECO:0000313" key="1">
    <source>
        <dbReference type="EMBL" id="SFE98967.1"/>
    </source>
</evidence>
<dbReference type="Proteomes" id="UP000199400">
    <property type="component" value="Unassembled WGS sequence"/>
</dbReference>
<keyword evidence="2" id="KW-1185">Reference proteome</keyword>
<evidence type="ECO:0000313" key="2">
    <source>
        <dbReference type="Proteomes" id="UP000199400"/>
    </source>
</evidence>
<dbReference type="STRING" id="54.SAMN02745121_06407"/>
<name>A0A1I2F296_9BACT</name>
<reference evidence="2" key="1">
    <citation type="submission" date="2016-10" db="EMBL/GenBank/DDBJ databases">
        <authorList>
            <person name="Varghese N."/>
            <person name="Submissions S."/>
        </authorList>
    </citation>
    <scope>NUCLEOTIDE SEQUENCE [LARGE SCALE GENOMIC DNA]</scope>
    <source>
        <strain evidence="2">ATCC 25963</strain>
    </source>
</reference>
<dbReference type="AlphaFoldDB" id="A0A1I2F296"/>
<gene>
    <name evidence="1" type="ORF">SAMN02745121_06407</name>
</gene>
<accession>A0A1I2F296</accession>
<dbReference type="EMBL" id="FOMX01000024">
    <property type="protein sequence ID" value="SFE98967.1"/>
    <property type="molecule type" value="Genomic_DNA"/>
</dbReference>
<proteinExistence type="predicted"/>